<feature type="coiled-coil region" evidence="1">
    <location>
        <begin position="122"/>
        <end position="188"/>
    </location>
</feature>
<protein>
    <submittedName>
        <fullName evidence="2">Uncharacterized protein</fullName>
    </submittedName>
</protein>
<accession>A0A1J4JGT3</accession>
<dbReference type="RefSeq" id="XP_068349806.1">
    <property type="nucleotide sequence ID" value="XM_068495081.1"/>
</dbReference>
<reference evidence="2" key="1">
    <citation type="submission" date="2016-10" db="EMBL/GenBank/DDBJ databases">
        <authorList>
            <person name="Benchimol M."/>
            <person name="Almeida L.G."/>
            <person name="Vasconcelos A.T."/>
            <person name="Perreira-Neves A."/>
            <person name="Rosa I.A."/>
            <person name="Tasca T."/>
            <person name="Bogo M.R."/>
            <person name="de Souza W."/>
        </authorList>
    </citation>
    <scope>NUCLEOTIDE SEQUENCE [LARGE SCALE GENOMIC DNA]</scope>
    <source>
        <strain evidence="2">K</strain>
    </source>
</reference>
<organism evidence="2 3">
    <name type="scientific">Tritrichomonas foetus</name>
    <dbReference type="NCBI Taxonomy" id="1144522"/>
    <lineage>
        <taxon>Eukaryota</taxon>
        <taxon>Metamonada</taxon>
        <taxon>Parabasalia</taxon>
        <taxon>Tritrichomonadida</taxon>
        <taxon>Tritrichomonadidae</taxon>
        <taxon>Tritrichomonas</taxon>
    </lineage>
</organism>
<evidence type="ECO:0000256" key="1">
    <source>
        <dbReference type="SAM" id="Coils"/>
    </source>
</evidence>
<proteinExistence type="predicted"/>
<keyword evidence="1" id="KW-0175">Coiled coil</keyword>
<dbReference type="GeneID" id="94829785"/>
<feature type="coiled-coil region" evidence="1">
    <location>
        <begin position="249"/>
        <end position="276"/>
    </location>
</feature>
<comment type="caution">
    <text evidence="2">The sequence shown here is derived from an EMBL/GenBank/DDBJ whole genome shotgun (WGS) entry which is preliminary data.</text>
</comment>
<evidence type="ECO:0000313" key="2">
    <source>
        <dbReference type="EMBL" id="OHS96669.1"/>
    </source>
</evidence>
<gene>
    <name evidence="2" type="ORF">TRFO_09825</name>
</gene>
<dbReference type="VEuPathDB" id="TrichDB:TRFO_09825"/>
<name>A0A1J4JGT3_9EUKA</name>
<dbReference type="EMBL" id="MLAK01001160">
    <property type="protein sequence ID" value="OHS96669.1"/>
    <property type="molecule type" value="Genomic_DNA"/>
</dbReference>
<keyword evidence="3" id="KW-1185">Reference proteome</keyword>
<evidence type="ECO:0000313" key="3">
    <source>
        <dbReference type="Proteomes" id="UP000179807"/>
    </source>
</evidence>
<sequence>MEIEARAANLIDSAMQRINFSLQNTVTSSILQQISNEKNLLRKISNLIHLLVICNQRYSSDYNEIYNSVKRMYKDVPYESHKLSEWLQDYFQRQKDEMNNFKIRLNHIQVIIKDLSEKIMINSSKNNIIQSLNEQINELKHKLDLSEEEKKENLQKHAQKIENIKNKLTETEDQLKKSQKEISLLKEKYSDKDKISQSVENLLKETEKIKIDHHNEIQEIKCKLQFEIDTQKEKNCLLRNDLNYALRQKIEYEDKLKTTQDELERKKAECLSLKAILNDHHSEISSFYLN</sequence>
<dbReference type="AlphaFoldDB" id="A0A1J4JGT3"/>
<dbReference type="Proteomes" id="UP000179807">
    <property type="component" value="Unassembled WGS sequence"/>
</dbReference>